<dbReference type="GO" id="GO:0009279">
    <property type="term" value="C:cell outer membrane"/>
    <property type="evidence" value="ECO:0007669"/>
    <property type="project" value="UniProtKB-SubCell"/>
</dbReference>
<dbReference type="Pfam" id="PF16234">
    <property type="entry name" value="DUF4892"/>
    <property type="match status" value="1"/>
</dbReference>
<accession>A0A446C6P9</accession>
<evidence type="ECO:0000256" key="1">
    <source>
        <dbReference type="ARBA" id="ARBA00004442"/>
    </source>
</evidence>
<evidence type="ECO:0000256" key="5">
    <source>
        <dbReference type="SAM" id="MobiDB-lite"/>
    </source>
</evidence>
<feature type="domain" description="OmpA-like" evidence="7">
    <location>
        <begin position="206"/>
        <end position="321"/>
    </location>
</feature>
<evidence type="ECO:0000313" key="9">
    <source>
        <dbReference type="Proteomes" id="UP000289184"/>
    </source>
</evidence>
<evidence type="ECO:0000256" key="4">
    <source>
        <dbReference type="PROSITE-ProRule" id="PRU00473"/>
    </source>
</evidence>
<feature type="signal peptide" evidence="6">
    <location>
        <begin position="1"/>
        <end position="26"/>
    </location>
</feature>
<keyword evidence="6" id="KW-0732">Signal</keyword>
<gene>
    <name evidence="8" type="ORF">AGI3411_01166</name>
</gene>
<dbReference type="Pfam" id="PF00691">
    <property type="entry name" value="OmpA"/>
    <property type="match status" value="1"/>
</dbReference>
<dbReference type="RefSeq" id="WP_129526460.1">
    <property type="nucleotide sequence ID" value="NZ_UFQB01000004.1"/>
</dbReference>
<keyword evidence="2 4" id="KW-0472">Membrane</keyword>
<dbReference type="OrthoDB" id="345640at2"/>
<dbReference type="InterPro" id="IPR006664">
    <property type="entry name" value="OMP_bac"/>
</dbReference>
<name>A0A446C6P9_9BURK</name>
<dbReference type="InterPro" id="IPR050330">
    <property type="entry name" value="Bact_OuterMem_StrucFunc"/>
</dbReference>
<organism evidence="8 9">
    <name type="scientific">Achromobacter agilis</name>
    <dbReference type="NCBI Taxonomy" id="1353888"/>
    <lineage>
        <taxon>Bacteria</taxon>
        <taxon>Pseudomonadati</taxon>
        <taxon>Pseudomonadota</taxon>
        <taxon>Betaproteobacteria</taxon>
        <taxon>Burkholderiales</taxon>
        <taxon>Alcaligenaceae</taxon>
        <taxon>Achromobacter</taxon>
    </lineage>
</organism>
<feature type="region of interest" description="Disordered" evidence="5">
    <location>
        <begin position="302"/>
        <end position="321"/>
    </location>
</feature>
<dbReference type="InterPro" id="IPR006665">
    <property type="entry name" value="OmpA-like"/>
</dbReference>
<reference evidence="8 9" key="1">
    <citation type="submission" date="2018-07" db="EMBL/GenBank/DDBJ databases">
        <authorList>
            <person name="Peeters C."/>
        </authorList>
    </citation>
    <scope>NUCLEOTIDE SEQUENCE [LARGE SCALE GENOMIC DNA]</scope>
    <source>
        <strain evidence="8 9">LMG 3411</strain>
    </source>
</reference>
<dbReference type="PROSITE" id="PS51123">
    <property type="entry name" value="OMPA_2"/>
    <property type="match status" value="1"/>
</dbReference>
<dbReference type="PANTHER" id="PTHR30329">
    <property type="entry name" value="STATOR ELEMENT OF FLAGELLAR MOTOR COMPLEX"/>
    <property type="match status" value="1"/>
</dbReference>
<dbReference type="PANTHER" id="PTHR30329:SF21">
    <property type="entry name" value="LIPOPROTEIN YIAD-RELATED"/>
    <property type="match status" value="1"/>
</dbReference>
<dbReference type="EMBL" id="UFQB01000004">
    <property type="protein sequence ID" value="SSW63568.1"/>
    <property type="molecule type" value="Genomic_DNA"/>
</dbReference>
<dbReference type="SUPFAM" id="SSF103088">
    <property type="entry name" value="OmpA-like"/>
    <property type="match status" value="1"/>
</dbReference>
<dbReference type="Gene3D" id="3.30.1330.60">
    <property type="entry name" value="OmpA-like domain"/>
    <property type="match status" value="1"/>
</dbReference>
<dbReference type="Proteomes" id="UP000289184">
    <property type="component" value="Unassembled WGS sequence"/>
</dbReference>
<evidence type="ECO:0000256" key="2">
    <source>
        <dbReference type="ARBA" id="ARBA00023136"/>
    </source>
</evidence>
<comment type="subcellular location">
    <subcellularLocation>
        <location evidence="1">Cell outer membrane</location>
    </subcellularLocation>
</comment>
<proteinExistence type="predicted"/>
<evidence type="ECO:0000256" key="6">
    <source>
        <dbReference type="SAM" id="SignalP"/>
    </source>
</evidence>
<dbReference type="AlphaFoldDB" id="A0A446C6P9"/>
<protein>
    <submittedName>
        <fullName evidence="8">Outer membrane protein Omp38</fullName>
    </submittedName>
</protein>
<keyword evidence="9" id="KW-1185">Reference proteome</keyword>
<evidence type="ECO:0000259" key="7">
    <source>
        <dbReference type="PROSITE" id="PS51123"/>
    </source>
</evidence>
<dbReference type="PRINTS" id="PR01021">
    <property type="entry name" value="OMPADOMAIN"/>
</dbReference>
<evidence type="ECO:0000313" key="8">
    <source>
        <dbReference type="EMBL" id="SSW63568.1"/>
    </source>
</evidence>
<dbReference type="InterPro" id="IPR032608">
    <property type="entry name" value="DUF4892"/>
</dbReference>
<dbReference type="CDD" id="cd07185">
    <property type="entry name" value="OmpA_C-like"/>
    <property type="match status" value="1"/>
</dbReference>
<evidence type="ECO:0000256" key="3">
    <source>
        <dbReference type="ARBA" id="ARBA00023237"/>
    </source>
</evidence>
<feature type="chain" id="PRO_5019035967" evidence="6">
    <location>
        <begin position="27"/>
        <end position="321"/>
    </location>
</feature>
<dbReference type="InterPro" id="IPR036737">
    <property type="entry name" value="OmpA-like_sf"/>
</dbReference>
<feature type="compositionally biased region" description="Basic and acidic residues" evidence="5">
    <location>
        <begin position="307"/>
        <end position="321"/>
    </location>
</feature>
<keyword evidence="3" id="KW-0998">Cell outer membrane</keyword>
<sequence>MACTARSVLLALLGAALTAAALPGHAEDVAGSKDHPMVGRFAGAEIKAYQQLDYDEAVMPDQAIPKESEAKTLALEGKVTRIGYRIDGSKSALEVYRNYQDTLRAGGFKTVFECKGDEQCGGDFQSFVFNSGKVSRPGVGDAVFGGKYYVALAKKDAPSGDVYAFLDVMQDESNKRTPVFLQVVEAKAMQTGQVSVPDAAAMQKALAASGKVAVYGVYFDTDKADVKAESKAALDEMGKLLQADAALKVYIVGHTDNQGSLARNMELSQKRADAVAKALAESYQIPASRLSAKGVASLAPVASNDAEEGRAKNRRVELVKQ</sequence>